<dbReference type="NCBIfam" id="TIGR04294">
    <property type="entry name" value="pre_pil_HX9DG"/>
    <property type="match status" value="1"/>
</dbReference>
<dbReference type="Proteomes" id="UP000317429">
    <property type="component" value="Chromosome"/>
</dbReference>
<dbReference type="InterPro" id="IPR011453">
    <property type="entry name" value="DUF1559"/>
</dbReference>
<gene>
    <name evidence="2" type="ORF">Pla175_24790</name>
</gene>
<dbReference type="InterPro" id="IPR027558">
    <property type="entry name" value="Pre_pil_HX9DG_C"/>
</dbReference>
<dbReference type="Pfam" id="PF07963">
    <property type="entry name" value="N_methyl"/>
    <property type="match status" value="1"/>
</dbReference>
<dbReference type="InterPro" id="IPR012902">
    <property type="entry name" value="N_methyl_site"/>
</dbReference>
<dbReference type="Gene3D" id="3.30.700.10">
    <property type="entry name" value="Glycoprotein, Type 4 Pilin"/>
    <property type="match status" value="1"/>
</dbReference>
<dbReference type="EMBL" id="CP036291">
    <property type="protein sequence ID" value="QDU89093.1"/>
    <property type="molecule type" value="Genomic_DNA"/>
</dbReference>
<dbReference type="RefSeq" id="WP_145292075.1">
    <property type="nucleotide sequence ID" value="NZ_CP036291.1"/>
</dbReference>
<evidence type="ECO:0000259" key="1">
    <source>
        <dbReference type="Pfam" id="PF07596"/>
    </source>
</evidence>
<sequence>MRRAFTLVELLVVIAIIGILIALLLPAVQAAREAARRTQCKNNLKNIGLAIHNHIGTYGVYPTAGASFGEPAEWYMAGGKPFGPKKQGMSWAYQILAFIEEGAIRSQQSTAVVQSSPVPLFNCPSRRGPTLFQSNFFGAAYLMDYASAEPGTKLKGSGVPNYVDPVRDGNIHKRMYSVFWAQQAGGWNGSGPPDNGVYDGVIVRSPWKVSLSKPSSLSGVQFDAPGEFAKGVPSPVRIAQITDGTSKTMMIGEKWVFASEYEGGGPSDDRGWLDGWDPDTVRLTCTGPAPDGALPQLMADSDSKGLDNQAYLFGSAHSGVLNAAFADGSVRSIAFDIDLYVFNSLGTRDGEALNETTLTEGFD</sequence>
<protein>
    <recommendedName>
        <fullName evidence="1">DUF1559 domain-containing protein</fullName>
    </recommendedName>
</protein>
<dbReference type="Pfam" id="PF07596">
    <property type="entry name" value="SBP_bac_10"/>
    <property type="match status" value="1"/>
</dbReference>
<dbReference type="AlphaFoldDB" id="A0A518DCA2"/>
<organism evidence="2 3">
    <name type="scientific">Pirellulimonas nuda</name>
    <dbReference type="NCBI Taxonomy" id="2528009"/>
    <lineage>
        <taxon>Bacteria</taxon>
        <taxon>Pseudomonadati</taxon>
        <taxon>Planctomycetota</taxon>
        <taxon>Planctomycetia</taxon>
        <taxon>Pirellulales</taxon>
        <taxon>Lacipirellulaceae</taxon>
        <taxon>Pirellulimonas</taxon>
    </lineage>
</organism>
<dbReference type="SUPFAM" id="SSF54523">
    <property type="entry name" value="Pili subunits"/>
    <property type="match status" value="1"/>
</dbReference>
<feature type="domain" description="DUF1559" evidence="1">
    <location>
        <begin position="29"/>
        <end position="338"/>
    </location>
</feature>
<name>A0A518DCA2_9BACT</name>
<dbReference type="KEGG" id="pnd:Pla175_24790"/>
<keyword evidence="3" id="KW-1185">Reference proteome</keyword>
<dbReference type="PANTHER" id="PTHR30093:SF2">
    <property type="entry name" value="TYPE II SECRETION SYSTEM PROTEIN H"/>
    <property type="match status" value="1"/>
</dbReference>
<dbReference type="OrthoDB" id="255848at2"/>
<dbReference type="InterPro" id="IPR045584">
    <property type="entry name" value="Pilin-like"/>
</dbReference>
<accession>A0A518DCA2</accession>
<evidence type="ECO:0000313" key="3">
    <source>
        <dbReference type="Proteomes" id="UP000317429"/>
    </source>
</evidence>
<dbReference type="NCBIfam" id="TIGR02532">
    <property type="entry name" value="IV_pilin_GFxxxE"/>
    <property type="match status" value="1"/>
</dbReference>
<dbReference type="PANTHER" id="PTHR30093">
    <property type="entry name" value="GENERAL SECRETION PATHWAY PROTEIN G"/>
    <property type="match status" value="1"/>
</dbReference>
<proteinExistence type="predicted"/>
<evidence type="ECO:0000313" key="2">
    <source>
        <dbReference type="EMBL" id="QDU89093.1"/>
    </source>
</evidence>
<reference evidence="2 3" key="1">
    <citation type="submission" date="2019-02" db="EMBL/GenBank/DDBJ databases">
        <title>Deep-cultivation of Planctomycetes and their phenomic and genomic characterization uncovers novel biology.</title>
        <authorList>
            <person name="Wiegand S."/>
            <person name="Jogler M."/>
            <person name="Boedeker C."/>
            <person name="Pinto D."/>
            <person name="Vollmers J."/>
            <person name="Rivas-Marin E."/>
            <person name="Kohn T."/>
            <person name="Peeters S.H."/>
            <person name="Heuer A."/>
            <person name="Rast P."/>
            <person name="Oberbeckmann S."/>
            <person name="Bunk B."/>
            <person name="Jeske O."/>
            <person name="Meyerdierks A."/>
            <person name="Storesund J.E."/>
            <person name="Kallscheuer N."/>
            <person name="Luecker S."/>
            <person name="Lage O.M."/>
            <person name="Pohl T."/>
            <person name="Merkel B.J."/>
            <person name="Hornburger P."/>
            <person name="Mueller R.-W."/>
            <person name="Bruemmer F."/>
            <person name="Labrenz M."/>
            <person name="Spormann A.M."/>
            <person name="Op den Camp H."/>
            <person name="Overmann J."/>
            <person name="Amann R."/>
            <person name="Jetten M.S.M."/>
            <person name="Mascher T."/>
            <person name="Medema M.H."/>
            <person name="Devos D.P."/>
            <person name="Kaster A.-K."/>
            <person name="Ovreas L."/>
            <person name="Rohde M."/>
            <person name="Galperin M.Y."/>
            <person name="Jogler C."/>
        </authorList>
    </citation>
    <scope>NUCLEOTIDE SEQUENCE [LARGE SCALE GENOMIC DNA]</scope>
    <source>
        <strain evidence="2 3">Pla175</strain>
    </source>
</reference>